<keyword evidence="3" id="KW-0812">Transmembrane</keyword>
<feature type="compositionally biased region" description="Basic and acidic residues" evidence="6">
    <location>
        <begin position="69"/>
        <end position="78"/>
    </location>
</feature>
<dbReference type="CDD" id="cd16431">
    <property type="entry name" value="IcmE"/>
    <property type="match status" value="1"/>
</dbReference>
<feature type="compositionally biased region" description="Pro residues" evidence="6">
    <location>
        <begin position="398"/>
        <end position="409"/>
    </location>
</feature>
<keyword evidence="4" id="KW-1133">Transmembrane helix</keyword>
<accession>A0ABX1TQT9</accession>
<keyword evidence="5" id="KW-0472">Membrane</keyword>
<evidence type="ECO:0000313" key="8">
    <source>
        <dbReference type="Proteomes" id="UP000760480"/>
    </source>
</evidence>
<feature type="compositionally biased region" description="Low complexity" evidence="6">
    <location>
        <begin position="386"/>
        <end position="397"/>
    </location>
</feature>
<comment type="caution">
    <text evidence="7">The sequence shown here is derived from an EMBL/GenBank/DDBJ whole genome shotgun (WGS) entry which is preliminary data.</text>
</comment>
<evidence type="ECO:0000256" key="3">
    <source>
        <dbReference type="ARBA" id="ARBA00022692"/>
    </source>
</evidence>
<protein>
    <recommendedName>
        <fullName evidence="9">TrbI/VirB10 family protein</fullName>
    </recommendedName>
</protein>
<comment type="similarity">
    <text evidence="2">Belongs to the TrbI/VirB10 family.</text>
</comment>
<evidence type="ECO:0008006" key="9">
    <source>
        <dbReference type="Google" id="ProtNLM"/>
    </source>
</evidence>
<dbReference type="InterPro" id="IPR005498">
    <property type="entry name" value="T4SS_VirB10/TraB/TrbI"/>
</dbReference>
<feature type="compositionally biased region" description="Basic and acidic residues" evidence="6">
    <location>
        <begin position="171"/>
        <end position="192"/>
    </location>
</feature>
<comment type="subcellular location">
    <subcellularLocation>
        <location evidence="1">Membrane</location>
        <topology evidence="1">Single-pass membrane protein</topology>
    </subcellularLocation>
</comment>
<dbReference type="EMBL" id="SPMZ01000074">
    <property type="protein sequence ID" value="NMQ21032.1"/>
    <property type="molecule type" value="Genomic_DNA"/>
</dbReference>
<dbReference type="InterPro" id="IPR042217">
    <property type="entry name" value="T4SS_VirB10/TrbI"/>
</dbReference>
<organism evidence="7 8">
    <name type="scientific">Candidatus Competibacter phosphatis</name>
    <dbReference type="NCBI Taxonomy" id="221280"/>
    <lineage>
        <taxon>Bacteria</taxon>
        <taxon>Pseudomonadati</taxon>
        <taxon>Pseudomonadota</taxon>
        <taxon>Gammaproteobacteria</taxon>
        <taxon>Candidatus Competibacteraceae</taxon>
        <taxon>Candidatus Competibacter</taxon>
    </lineage>
</organism>
<gene>
    <name evidence="7" type="ORF">E4P82_18650</name>
</gene>
<evidence type="ECO:0000313" key="7">
    <source>
        <dbReference type="EMBL" id="NMQ21032.1"/>
    </source>
</evidence>
<proteinExistence type="inferred from homology"/>
<feature type="region of interest" description="Disordered" evidence="6">
    <location>
        <begin position="380"/>
        <end position="422"/>
    </location>
</feature>
<dbReference type="Gene3D" id="2.40.128.260">
    <property type="entry name" value="Type IV secretion system, VirB10/TraB/TrbI"/>
    <property type="match status" value="1"/>
</dbReference>
<keyword evidence="8" id="KW-1185">Reference proteome</keyword>
<sequence>MAMSLNQQQALGLVLGLVVVGVATLWATWEPAMPVPSAAHAPGVNGVQSVPGGPQTPEYARLQHMADEHRANTARERGGSAVPSPPELQPRAGDTAPDAPSPPRTAAPPAAAASAPPRAAPPDETDRLTAAFARAMHNQAQDLMAYRERFEPPPTRMVVFEDVQGQRARAEAEKRAEVLRTESRAPRPRDGRGLPQPGDILFAVLQTAINSDEPGPVRAQVVGERFKGAMLLGTLATFPPVVGSRPERVQVAFNVLTTPDRQTHAIRAYAIDTESARTALATGVDHHTLERWGSLLASSFLEGYGQAVRNSNSISTVSAFGSVVTVPKDGIDHGDIAREALGTVGQRMSAAVAENFQRPNTIVVAAGTGIGVLMVAPVESRQDTGEPSTATAASPTPRTAPPERWPPASDPVRPSALPSASR</sequence>
<evidence type="ECO:0000256" key="1">
    <source>
        <dbReference type="ARBA" id="ARBA00004167"/>
    </source>
</evidence>
<dbReference type="Proteomes" id="UP000760480">
    <property type="component" value="Unassembled WGS sequence"/>
</dbReference>
<feature type="region of interest" description="Disordered" evidence="6">
    <location>
        <begin position="69"/>
        <end position="124"/>
    </location>
</feature>
<dbReference type="Pfam" id="PF03743">
    <property type="entry name" value="TrbI"/>
    <property type="match status" value="1"/>
</dbReference>
<reference evidence="7 8" key="1">
    <citation type="submission" date="2019-03" db="EMBL/GenBank/DDBJ databases">
        <title>Metabolic reconstructions from genomes of highly enriched 'Candidatus Accumulibacter' and 'Candidatus Competibacter' bioreactor populations.</title>
        <authorList>
            <person name="Annavajhala M.K."/>
            <person name="Welles L."/>
            <person name="Abbas B."/>
            <person name="Sorokin D."/>
            <person name="Park H."/>
            <person name="Van Loosdrecht M."/>
            <person name="Chandran K."/>
        </authorList>
    </citation>
    <scope>NUCLEOTIDE SEQUENCE [LARGE SCALE GENOMIC DNA]</scope>
    <source>
        <strain evidence="7 8">SBR_G</strain>
    </source>
</reference>
<dbReference type="RefSeq" id="WP_169250298.1">
    <property type="nucleotide sequence ID" value="NZ_SPMZ01000074.1"/>
</dbReference>
<feature type="region of interest" description="Disordered" evidence="6">
    <location>
        <begin position="171"/>
        <end position="196"/>
    </location>
</feature>
<evidence type="ECO:0000256" key="5">
    <source>
        <dbReference type="ARBA" id="ARBA00023136"/>
    </source>
</evidence>
<evidence type="ECO:0000256" key="6">
    <source>
        <dbReference type="SAM" id="MobiDB-lite"/>
    </source>
</evidence>
<dbReference type="InterPro" id="IPR049855">
    <property type="entry name" value="DotG/IcmE-like_C"/>
</dbReference>
<evidence type="ECO:0000256" key="4">
    <source>
        <dbReference type="ARBA" id="ARBA00022989"/>
    </source>
</evidence>
<feature type="compositionally biased region" description="Low complexity" evidence="6">
    <location>
        <begin position="107"/>
        <end position="117"/>
    </location>
</feature>
<name>A0ABX1TQT9_9GAMM</name>
<evidence type="ECO:0000256" key="2">
    <source>
        <dbReference type="ARBA" id="ARBA00010265"/>
    </source>
</evidence>